<dbReference type="InterPro" id="IPR037066">
    <property type="entry name" value="Plug_dom_sf"/>
</dbReference>
<evidence type="ECO:0000256" key="3">
    <source>
        <dbReference type="ARBA" id="ARBA00022452"/>
    </source>
</evidence>
<evidence type="ECO:0000256" key="4">
    <source>
        <dbReference type="ARBA" id="ARBA00022692"/>
    </source>
</evidence>
<evidence type="ECO:0000259" key="14">
    <source>
        <dbReference type="Pfam" id="PF07715"/>
    </source>
</evidence>
<keyword evidence="9 10" id="KW-0998">Cell outer membrane</keyword>
<feature type="domain" description="TonB-dependent receptor plug" evidence="14">
    <location>
        <begin position="123"/>
        <end position="209"/>
    </location>
</feature>
<evidence type="ECO:0000256" key="8">
    <source>
        <dbReference type="ARBA" id="ARBA00023170"/>
    </source>
</evidence>
<evidence type="ECO:0000313" key="15">
    <source>
        <dbReference type="EMBL" id="MFC1853049.1"/>
    </source>
</evidence>
<evidence type="ECO:0000256" key="11">
    <source>
        <dbReference type="RuleBase" id="RU003357"/>
    </source>
</evidence>
<keyword evidence="8 15" id="KW-0675">Receptor</keyword>
<keyword evidence="12" id="KW-1133">Transmembrane helix</keyword>
<feature type="domain" description="TonB-dependent receptor-like beta-barrel" evidence="13">
    <location>
        <begin position="259"/>
        <end position="689"/>
    </location>
</feature>
<comment type="caution">
    <text evidence="15">The sequence shown here is derived from an EMBL/GenBank/DDBJ whole genome shotgun (WGS) entry which is preliminary data.</text>
</comment>
<evidence type="ECO:0000256" key="2">
    <source>
        <dbReference type="ARBA" id="ARBA00022448"/>
    </source>
</evidence>
<proteinExistence type="inferred from homology"/>
<evidence type="ECO:0000256" key="1">
    <source>
        <dbReference type="ARBA" id="ARBA00004571"/>
    </source>
</evidence>
<keyword evidence="3 10" id="KW-1134">Transmembrane beta strand</keyword>
<keyword evidence="16" id="KW-1185">Reference proteome</keyword>
<dbReference type="Pfam" id="PF07715">
    <property type="entry name" value="Plug"/>
    <property type="match status" value="1"/>
</dbReference>
<dbReference type="PANTHER" id="PTHR30069">
    <property type="entry name" value="TONB-DEPENDENT OUTER MEMBRANE RECEPTOR"/>
    <property type="match status" value="1"/>
</dbReference>
<keyword evidence="4 10" id="KW-0812">Transmembrane</keyword>
<gene>
    <name evidence="15" type="ORF">ACFL27_22860</name>
</gene>
<keyword evidence="6 11" id="KW-0798">TonB box</keyword>
<comment type="similarity">
    <text evidence="10 11">Belongs to the TonB-dependent receptor family.</text>
</comment>
<dbReference type="InterPro" id="IPR012910">
    <property type="entry name" value="Plug_dom"/>
</dbReference>
<evidence type="ECO:0000256" key="6">
    <source>
        <dbReference type="ARBA" id="ARBA00023077"/>
    </source>
</evidence>
<evidence type="ECO:0000256" key="9">
    <source>
        <dbReference type="ARBA" id="ARBA00023237"/>
    </source>
</evidence>
<keyword evidence="7 10" id="KW-0472">Membrane</keyword>
<keyword evidence="2 10" id="KW-0813">Transport</keyword>
<dbReference type="Gene3D" id="2.40.170.20">
    <property type="entry name" value="TonB-dependent receptor, beta-barrel domain"/>
    <property type="match status" value="1"/>
</dbReference>
<keyword evidence="5" id="KW-0732">Signal</keyword>
<reference evidence="15 16" key="1">
    <citation type="submission" date="2024-09" db="EMBL/GenBank/DDBJ databases">
        <title>Laminarin stimulates single cell rates of sulfate reduction while oxygen inhibits transcriptomic activity in coastal marine sediment.</title>
        <authorList>
            <person name="Lindsay M."/>
            <person name="Orcutt B."/>
            <person name="Emerson D."/>
            <person name="Stepanauskas R."/>
            <person name="D'Angelo T."/>
        </authorList>
    </citation>
    <scope>NUCLEOTIDE SEQUENCE [LARGE SCALE GENOMIC DNA]</scope>
    <source>
        <strain evidence="15">SAG AM-311-K15</strain>
    </source>
</reference>
<evidence type="ECO:0000256" key="12">
    <source>
        <dbReference type="SAM" id="Phobius"/>
    </source>
</evidence>
<dbReference type="Gene3D" id="2.170.130.10">
    <property type="entry name" value="TonB-dependent receptor, plug domain"/>
    <property type="match status" value="1"/>
</dbReference>
<evidence type="ECO:0000256" key="7">
    <source>
        <dbReference type="ARBA" id="ARBA00023136"/>
    </source>
</evidence>
<name>A0ABV6Z3R7_UNCC1</name>
<dbReference type="PROSITE" id="PS52016">
    <property type="entry name" value="TONB_DEPENDENT_REC_3"/>
    <property type="match status" value="1"/>
</dbReference>
<comment type="subcellular location">
    <subcellularLocation>
        <location evidence="1 10">Cell outer membrane</location>
        <topology evidence="1 10">Multi-pass membrane protein</topology>
    </subcellularLocation>
</comment>
<evidence type="ECO:0000256" key="5">
    <source>
        <dbReference type="ARBA" id="ARBA00022729"/>
    </source>
</evidence>
<dbReference type="Proteomes" id="UP001594351">
    <property type="component" value="Unassembled WGS sequence"/>
</dbReference>
<dbReference type="InterPro" id="IPR000531">
    <property type="entry name" value="Beta-barrel_TonB"/>
</dbReference>
<protein>
    <submittedName>
        <fullName evidence="15">TonB-dependent receptor plug domain-containing protein</fullName>
    </submittedName>
</protein>
<dbReference type="EMBL" id="JBHPBY010000411">
    <property type="protein sequence ID" value="MFC1853049.1"/>
    <property type="molecule type" value="Genomic_DNA"/>
</dbReference>
<accession>A0ABV6Z3R7</accession>
<sequence length="730" mass="82209">MYSTTYLILLSLILLTDQGSIFLFPSFNPPCPIYCGALQKEMGGTRMYRQVVVFICIVLLLIPRFALAESTESDDDQAQMAAKETSFVDTVLVFADENDIAVTPQNGPGFGALIKTELIPETVAETADVLENVVGVTVKQYGGLGMFSLVSIRGSESNQVSLFLNNIPLNSASSGALNLSSIPMTFLQSIEVYRGWVPASLGQPAMGGAINFVTRSGSPAKQGELSLSYGSFETARGTFSYHQATEKQSLLLHLSHTRSAGDFQYYNDNGTPNNRSDDHYVVRKNGDFSSYETLLTYINELTTQFRLSLTGTYIYKEQGIPGINTIQTTNSQLKTAAGMIALKGELYEFFHDLDYLDWTLFYIRNSDHFIDPEREISLQSIRSDSKTNRGGIDLHYTLSALAHNTLSTSVGMTWEENQTNNEVLGIFSAGEIKKERLITSYSLDNELNLFQDKLTIRPSLRYDTVMNEDSRQGEDDIFHAAARPRRSWSFFSPQLALKVNLSEVLVAKASSGFYSRYPTLSELYGDRGTTVGNPDLLPETGINRDVGFLLTGNCLDQCRYFLEYAFFVKESADLLIYVQNSQYTFRPENIGSARIRGHELVWTIATPKLLNLSFNYTYQDGRDTSPIPYYRNNRLPNRPVHELFTSLTFRIKPVSFHYSLNYQSLNFLDRANRKEVPDRLMHNVSLEWREIIAGTRFVLEMKNVSNNQISDVAGYPLPGRSYYCALHYNF</sequence>
<dbReference type="Pfam" id="PF00593">
    <property type="entry name" value="TonB_dep_Rec_b-barrel"/>
    <property type="match status" value="1"/>
</dbReference>
<dbReference type="InterPro" id="IPR039426">
    <property type="entry name" value="TonB-dep_rcpt-like"/>
</dbReference>
<organism evidence="15 16">
    <name type="scientific">candidate division CSSED10-310 bacterium</name>
    <dbReference type="NCBI Taxonomy" id="2855610"/>
    <lineage>
        <taxon>Bacteria</taxon>
        <taxon>Bacteria division CSSED10-310</taxon>
    </lineage>
</organism>
<feature type="transmembrane region" description="Helical" evidence="12">
    <location>
        <begin position="48"/>
        <end position="67"/>
    </location>
</feature>
<dbReference type="PANTHER" id="PTHR30069:SF29">
    <property type="entry name" value="HEMOGLOBIN AND HEMOGLOBIN-HAPTOGLOBIN-BINDING PROTEIN 1-RELATED"/>
    <property type="match status" value="1"/>
</dbReference>
<evidence type="ECO:0000256" key="10">
    <source>
        <dbReference type="PROSITE-ProRule" id="PRU01360"/>
    </source>
</evidence>
<evidence type="ECO:0000313" key="16">
    <source>
        <dbReference type="Proteomes" id="UP001594351"/>
    </source>
</evidence>
<dbReference type="SUPFAM" id="SSF56935">
    <property type="entry name" value="Porins"/>
    <property type="match status" value="1"/>
</dbReference>
<dbReference type="InterPro" id="IPR036942">
    <property type="entry name" value="Beta-barrel_TonB_sf"/>
</dbReference>
<evidence type="ECO:0000259" key="13">
    <source>
        <dbReference type="Pfam" id="PF00593"/>
    </source>
</evidence>